<dbReference type="EMBL" id="CAJNON010000599">
    <property type="protein sequence ID" value="CAF1329532.1"/>
    <property type="molecule type" value="Genomic_DNA"/>
</dbReference>
<name>A0A815FJD7_9BILA</name>
<feature type="transmembrane region" description="Helical" evidence="1">
    <location>
        <begin position="204"/>
        <end position="225"/>
    </location>
</feature>
<feature type="transmembrane region" description="Helical" evidence="1">
    <location>
        <begin position="311"/>
        <end position="329"/>
    </location>
</feature>
<gene>
    <name evidence="3" type="ORF">OKA104_LOCUS4967</name>
    <name evidence="2" type="ORF">VCS650_LOCUS32605</name>
</gene>
<proteinExistence type="predicted"/>
<evidence type="ECO:0000313" key="4">
    <source>
        <dbReference type="Proteomes" id="UP000663891"/>
    </source>
</evidence>
<dbReference type="AlphaFoldDB" id="A0A815FJD7"/>
<keyword evidence="1" id="KW-1133">Transmembrane helix</keyword>
<keyword evidence="1" id="KW-0812">Transmembrane</keyword>
<feature type="transmembrane region" description="Helical" evidence="1">
    <location>
        <begin position="145"/>
        <end position="165"/>
    </location>
</feature>
<dbReference type="Proteomes" id="UP000663891">
    <property type="component" value="Unassembled WGS sequence"/>
</dbReference>
<feature type="transmembrane region" description="Helical" evidence="1">
    <location>
        <begin position="345"/>
        <end position="364"/>
    </location>
</feature>
<reference evidence="2" key="1">
    <citation type="submission" date="2021-02" db="EMBL/GenBank/DDBJ databases">
        <authorList>
            <person name="Nowell W R."/>
        </authorList>
    </citation>
    <scope>NUCLEOTIDE SEQUENCE</scope>
</reference>
<evidence type="ECO:0000313" key="2">
    <source>
        <dbReference type="EMBL" id="CAF1329532.1"/>
    </source>
</evidence>
<dbReference type="EMBL" id="CAJOAY010000167">
    <property type="protein sequence ID" value="CAF3568314.1"/>
    <property type="molecule type" value="Genomic_DNA"/>
</dbReference>
<accession>A0A815FJD7</accession>
<dbReference type="OrthoDB" id="10006091at2759"/>
<sequence length="398" mass="46067">MMGITSKFDRQTSDILPIYVNSDPTSGTNNVRLRHMKPNISKETTSLPAHFILSTDDYHPNVEGNDFNRTSRYKHNKTQIIFLIFTFLVYFLYTIRAYISEKIQITSGSDLNSFSTEFWSIIKPKSIIRNYTLNLRANLMIENRLNHTAEICQTLWLAYILSYIVRRTHLGYLYRNPNIFSTCTCLLLISALSFQIISQATLSTEVSCACLFISFILLIITCRLITVKVLKYEEKIRSTEVKIIRCFILNSLFLYTTSIGYLTICNSIECISLHLFPNLTSITTIGLLIALSLLIIYFLLDYFVYKNEFQLILSPYLFTAIAFPCPPLHESLSNETLIIENNLNFYLHWALFSTTILMILIHICRKISIKYRAMKNKTNKKSLIPQATLPTMTFEHFS</sequence>
<feature type="transmembrane region" description="Helical" evidence="1">
    <location>
        <begin position="246"/>
        <end position="264"/>
    </location>
</feature>
<evidence type="ECO:0000256" key="1">
    <source>
        <dbReference type="SAM" id="Phobius"/>
    </source>
</evidence>
<feature type="transmembrane region" description="Helical" evidence="1">
    <location>
        <begin position="276"/>
        <end position="299"/>
    </location>
</feature>
<protein>
    <submittedName>
        <fullName evidence="2">Uncharacterized protein</fullName>
    </submittedName>
</protein>
<evidence type="ECO:0000313" key="3">
    <source>
        <dbReference type="EMBL" id="CAF3568314.1"/>
    </source>
</evidence>
<keyword evidence="1" id="KW-0472">Membrane</keyword>
<organism evidence="2 4">
    <name type="scientific">Adineta steineri</name>
    <dbReference type="NCBI Taxonomy" id="433720"/>
    <lineage>
        <taxon>Eukaryota</taxon>
        <taxon>Metazoa</taxon>
        <taxon>Spiralia</taxon>
        <taxon>Gnathifera</taxon>
        <taxon>Rotifera</taxon>
        <taxon>Eurotatoria</taxon>
        <taxon>Bdelloidea</taxon>
        <taxon>Adinetida</taxon>
        <taxon>Adinetidae</taxon>
        <taxon>Adineta</taxon>
    </lineage>
</organism>
<dbReference type="Proteomes" id="UP000663881">
    <property type="component" value="Unassembled WGS sequence"/>
</dbReference>
<feature type="transmembrane region" description="Helical" evidence="1">
    <location>
        <begin position="80"/>
        <end position="99"/>
    </location>
</feature>
<comment type="caution">
    <text evidence="2">The sequence shown here is derived from an EMBL/GenBank/DDBJ whole genome shotgun (WGS) entry which is preliminary data.</text>
</comment>
<feature type="transmembrane region" description="Helical" evidence="1">
    <location>
        <begin position="177"/>
        <end position="198"/>
    </location>
</feature>